<dbReference type="EMBL" id="MHHZ01000018">
    <property type="protein sequence ID" value="OGY41452.1"/>
    <property type="molecule type" value="Genomic_DNA"/>
</dbReference>
<organism evidence="2 3">
    <name type="scientific">Candidatus Buchananbacteria bacterium RBG_13_36_9</name>
    <dbReference type="NCBI Taxonomy" id="1797530"/>
    <lineage>
        <taxon>Bacteria</taxon>
        <taxon>Candidatus Buchananiibacteriota</taxon>
    </lineage>
</organism>
<comment type="caution">
    <text evidence="2">The sequence shown here is derived from an EMBL/GenBank/DDBJ whole genome shotgun (WGS) entry which is preliminary data.</text>
</comment>
<accession>A0A1G1XNA1</accession>
<sequence>MKLKNCAILILIILGCFLLLGPVWAWQFSDIGTFTSTSAEEAGLTQSDYATIVANILTRIFLPLVGALFVILFIYGGFLWMTSAGSDEKINKAKKIFTYAVVGVLVVSSAYSITLFITSGMPSGPSASTTDFTPFTYDVNGVAMSSCATQGGVCVTASYCTNSVAGTYDPANPVDCPTGNICCFPPATPTATKCNDRGGICTTYDECLNTYQGAPWPDRMPDCQDLRCCITPTQTQPCTRCGAGSGICSKSECEDLGCNCKYTAIGIPHCEYVPNYNNGGPRCSGTIQ</sequence>
<proteinExistence type="predicted"/>
<keyword evidence="1" id="KW-0812">Transmembrane</keyword>
<evidence type="ECO:0000313" key="2">
    <source>
        <dbReference type="EMBL" id="OGY41452.1"/>
    </source>
</evidence>
<dbReference type="AlphaFoldDB" id="A0A1G1XNA1"/>
<protein>
    <submittedName>
        <fullName evidence="2">Uncharacterized protein</fullName>
    </submittedName>
</protein>
<keyword evidence="1" id="KW-0472">Membrane</keyword>
<evidence type="ECO:0000256" key="1">
    <source>
        <dbReference type="SAM" id="Phobius"/>
    </source>
</evidence>
<feature type="transmembrane region" description="Helical" evidence="1">
    <location>
        <begin position="96"/>
        <end position="117"/>
    </location>
</feature>
<name>A0A1G1XNA1_9BACT</name>
<gene>
    <name evidence="2" type="ORF">A2Y82_00885</name>
</gene>
<feature type="transmembrane region" description="Helical" evidence="1">
    <location>
        <begin position="49"/>
        <end position="75"/>
    </location>
</feature>
<keyword evidence="1" id="KW-1133">Transmembrane helix</keyword>
<evidence type="ECO:0000313" key="3">
    <source>
        <dbReference type="Proteomes" id="UP000176498"/>
    </source>
</evidence>
<reference evidence="2 3" key="1">
    <citation type="journal article" date="2016" name="Nat. Commun.">
        <title>Thousands of microbial genomes shed light on interconnected biogeochemical processes in an aquifer system.</title>
        <authorList>
            <person name="Anantharaman K."/>
            <person name="Brown C.T."/>
            <person name="Hug L.A."/>
            <person name="Sharon I."/>
            <person name="Castelle C.J."/>
            <person name="Probst A.J."/>
            <person name="Thomas B.C."/>
            <person name="Singh A."/>
            <person name="Wilkins M.J."/>
            <person name="Karaoz U."/>
            <person name="Brodie E.L."/>
            <person name="Williams K.H."/>
            <person name="Hubbard S.S."/>
            <person name="Banfield J.F."/>
        </authorList>
    </citation>
    <scope>NUCLEOTIDE SEQUENCE [LARGE SCALE GENOMIC DNA]</scope>
</reference>
<dbReference type="Proteomes" id="UP000176498">
    <property type="component" value="Unassembled WGS sequence"/>
</dbReference>
<dbReference type="InterPro" id="IPR043993">
    <property type="entry name" value="T4SS_pilin"/>
</dbReference>
<dbReference type="Pfam" id="PF18895">
    <property type="entry name" value="T4SS_pilin"/>
    <property type="match status" value="1"/>
</dbReference>
<dbReference type="PROSITE" id="PS51257">
    <property type="entry name" value="PROKAR_LIPOPROTEIN"/>
    <property type="match status" value="1"/>
</dbReference>